<dbReference type="KEGG" id="ago:AGOS_AER429W"/>
<protein>
    <submittedName>
        <fullName evidence="3">AER429Wp</fullName>
    </submittedName>
</protein>
<feature type="region of interest" description="Disordered" evidence="1">
    <location>
        <begin position="217"/>
        <end position="236"/>
    </location>
</feature>
<dbReference type="Proteomes" id="UP000000591">
    <property type="component" value="Chromosome V"/>
</dbReference>
<feature type="region of interest" description="Disordered" evidence="1">
    <location>
        <begin position="89"/>
        <end position="198"/>
    </location>
</feature>
<reference evidence="3 4" key="1">
    <citation type="journal article" date="2004" name="Science">
        <title>The Ashbya gossypii genome as a tool for mapping the ancient Saccharomyces cerevisiae genome.</title>
        <authorList>
            <person name="Dietrich F.S."/>
            <person name="Voegeli S."/>
            <person name="Brachat S."/>
            <person name="Lerch A."/>
            <person name="Gates K."/>
            <person name="Steiner S."/>
            <person name="Mohr C."/>
            <person name="Pohlmann R."/>
            <person name="Luedi P."/>
            <person name="Choi S."/>
            <person name="Wing R.A."/>
            <person name="Flavier A."/>
            <person name="Gaffney T.D."/>
            <person name="Philippsen P."/>
        </authorList>
    </citation>
    <scope>NUCLEOTIDE SEQUENCE [LARGE SCALE GENOMIC DNA]</scope>
    <source>
        <strain evidence="4">ATCC 10895 / CBS 109.51 / FGSC 9923 / NRRL Y-1056</strain>
    </source>
</reference>
<evidence type="ECO:0000256" key="1">
    <source>
        <dbReference type="SAM" id="MobiDB-lite"/>
    </source>
</evidence>
<reference evidence="4" key="2">
    <citation type="journal article" date="2013" name="G3 (Bethesda)">
        <title>Genomes of Ashbya fungi isolated from insects reveal four mating-type loci, numerous translocations, lack of transposons, and distinct gene duplications.</title>
        <authorList>
            <person name="Dietrich F.S."/>
            <person name="Voegeli S."/>
            <person name="Kuo S."/>
            <person name="Philippsen P."/>
        </authorList>
    </citation>
    <scope>GENOME REANNOTATION</scope>
    <source>
        <strain evidence="4">ATCC 10895 / CBS 109.51 / FGSC 9923 / NRRL Y-1056</strain>
    </source>
</reference>
<evidence type="ECO:0000259" key="2">
    <source>
        <dbReference type="Pfam" id="PF08550"/>
    </source>
</evidence>
<proteinExistence type="predicted"/>
<dbReference type="GO" id="GO:0006808">
    <property type="term" value="P:regulation of nitrogen utilization"/>
    <property type="evidence" value="ECO:0000318"/>
    <property type="project" value="GO_Central"/>
</dbReference>
<dbReference type="GeneID" id="4621503"/>
<evidence type="ECO:0000313" key="4">
    <source>
        <dbReference type="Proteomes" id="UP000000591"/>
    </source>
</evidence>
<evidence type="ECO:0000313" key="3">
    <source>
        <dbReference type="EMBL" id="AAS53108.1"/>
    </source>
</evidence>
<dbReference type="HOGENOM" id="CLU_023053_0_0_1"/>
<dbReference type="InterPro" id="IPR053043">
    <property type="entry name" value="Ras-cAMP_regulatory"/>
</dbReference>
<feature type="domain" description="Nitrogen regulatory protein areA GATA-like" evidence="2">
    <location>
        <begin position="42"/>
        <end position="69"/>
    </location>
</feature>
<dbReference type="GO" id="GO:0005737">
    <property type="term" value="C:cytoplasm"/>
    <property type="evidence" value="ECO:0000318"/>
    <property type="project" value="GO_Central"/>
</dbReference>
<dbReference type="PANTHER" id="PTHR28014">
    <property type="entry name" value="NEGATIVE REGULATOR OF RAS-CAMP PATHWAY"/>
    <property type="match status" value="1"/>
</dbReference>
<dbReference type="EMBL" id="AE016818">
    <property type="protein sequence ID" value="AAS53108.1"/>
    <property type="molecule type" value="Genomic_DNA"/>
</dbReference>
<feature type="compositionally biased region" description="Low complexity" evidence="1">
    <location>
        <begin position="99"/>
        <end position="113"/>
    </location>
</feature>
<dbReference type="InterPro" id="IPR013860">
    <property type="entry name" value="AreA_GATA"/>
</dbReference>
<keyword evidence="4" id="KW-1185">Reference proteome</keyword>
<accession>Q755T9</accession>
<dbReference type="RefSeq" id="NP_985284.1">
    <property type="nucleotide sequence ID" value="NM_210638.1"/>
</dbReference>
<dbReference type="AlphaFoldDB" id="Q755T9"/>
<dbReference type="Pfam" id="PF08550">
    <property type="entry name" value="GATA_AreA"/>
    <property type="match status" value="1"/>
</dbReference>
<dbReference type="GO" id="GO:0031930">
    <property type="term" value="P:mitochondria-nucleus signaling pathway"/>
    <property type="evidence" value="ECO:0000318"/>
    <property type="project" value="GO_Central"/>
</dbReference>
<organism evidence="3 4">
    <name type="scientific">Eremothecium gossypii (strain ATCC 10895 / CBS 109.51 / FGSC 9923 / NRRL Y-1056)</name>
    <name type="common">Yeast</name>
    <name type="synonym">Ashbya gossypii</name>
    <dbReference type="NCBI Taxonomy" id="284811"/>
    <lineage>
        <taxon>Eukaryota</taxon>
        <taxon>Fungi</taxon>
        <taxon>Dikarya</taxon>
        <taxon>Ascomycota</taxon>
        <taxon>Saccharomycotina</taxon>
        <taxon>Saccharomycetes</taxon>
        <taxon>Saccharomycetales</taxon>
        <taxon>Saccharomycetaceae</taxon>
        <taxon>Eremothecium</taxon>
    </lineage>
</organism>
<sequence>MTGEGVRARVLLNDPTTDHIYLKVTPNLFTAEKLHLFESMDMYTSLIKCAKFMENGERLHNLSWRIINKSLLKDRDINKSKTRDGVRSLYGVLSPQPGAPGAREAPGARALGAGAPGAGVRTGDARGGPAPASRMFYIEKTPSPETSDHTPGSEARRGASLFAAGNGGGHDARAGAPPSSVLATSGGLNKDRSLFTQKPGGLNGMVEASRAQPHHNLFISSGEDDSEWDSISDDSDLYENDDYEDEYYEKQWDKLMFTKSKIRGDHSSPTYTEQPPDELGNNGEIKRSLLSGLFLNQMARPAAPMAANLNAIRSNGTSPTLSRRVSGLATMETSNVVVMGAVTPTSSFKGAASGLEKLAAENGATQHGSALQLPPKPASRRASISSIVSDSTRERYLCESNAPLTAHTILPTALSTHMFPPNNVHQQRLARGAVPVNQQAIIPRRKTSIEIPCKTWNKGLLKTRLELSEEENLGRGFSKRQ</sequence>
<dbReference type="STRING" id="284811.Q755T9"/>
<dbReference type="InParanoid" id="Q755T9"/>
<dbReference type="GO" id="GO:0000122">
    <property type="term" value="P:negative regulation of transcription by RNA polymerase II"/>
    <property type="evidence" value="ECO:0000318"/>
    <property type="project" value="GO_Central"/>
</dbReference>
<gene>
    <name evidence="3" type="ORF">AGOS_AER429W</name>
</gene>
<feature type="region of interest" description="Disordered" evidence="1">
    <location>
        <begin position="363"/>
        <end position="382"/>
    </location>
</feature>
<feature type="region of interest" description="Disordered" evidence="1">
    <location>
        <begin position="263"/>
        <end position="283"/>
    </location>
</feature>
<dbReference type="eggNOG" id="ENOG502RFNU">
    <property type="taxonomic scope" value="Eukaryota"/>
</dbReference>
<dbReference type="PANTHER" id="PTHR28014:SF1">
    <property type="entry name" value="NEGATIVE REGULATOR OF RAS-CAMP PATHWAY"/>
    <property type="match status" value="1"/>
</dbReference>
<dbReference type="OMA" id="MFLPNNI"/>
<name>Q755T9_EREGS</name>
<dbReference type="FunCoup" id="Q755T9">
    <property type="interactions" value="193"/>
</dbReference>
<dbReference type="OrthoDB" id="5054775at2759"/>
<feature type="compositionally biased region" description="Acidic residues" evidence="1">
    <location>
        <begin position="222"/>
        <end position="236"/>
    </location>
</feature>